<dbReference type="PROSITE" id="PS51197">
    <property type="entry name" value="HTH_RRF2_2"/>
    <property type="match status" value="1"/>
</dbReference>
<proteinExistence type="predicted"/>
<dbReference type="Gene3D" id="1.10.10.10">
    <property type="entry name" value="Winged helix-like DNA-binding domain superfamily/Winged helix DNA-binding domain"/>
    <property type="match status" value="1"/>
</dbReference>
<gene>
    <name evidence="1" type="ORF">JGI1_00035</name>
</gene>
<dbReference type="OrthoDB" id="9808360at2"/>
<dbReference type="GO" id="GO:0005829">
    <property type="term" value="C:cytosol"/>
    <property type="evidence" value="ECO:0007669"/>
    <property type="project" value="TreeGrafter"/>
</dbReference>
<dbReference type="Pfam" id="PF02082">
    <property type="entry name" value="Rrf2"/>
    <property type="match status" value="1"/>
</dbReference>
<dbReference type="Proteomes" id="UP000320623">
    <property type="component" value="Unassembled WGS sequence"/>
</dbReference>
<dbReference type="InterPro" id="IPR036388">
    <property type="entry name" value="WH-like_DNA-bd_sf"/>
</dbReference>
<accession>A0A0S4MQI6</accession>
<name>A0A0S4MQI6_9BACT</name>
<dbReference type="EMBL" id="FAOO01000001">
    <property type="protein sequence ID" value="CUU00643.1"/>
    <property type="molecule type" value="Genomic_DNA"/>
</dbReference>
<dbReference type="PANTHER" id="PTHR33221">
    <property type="entry name" value="WINGED HELIX-TURN-HELIX TRANSCRIPTIONAL REGULATOR, RRF2 FAMILY"/>
    <property type="match status" value="1"/>
</dbReference>
<dbReference type="GO" id="GO:0003700">
    <property type="term" value="F:DNA-binding transcription factor activity"/>
    <property type="evidence" value="ECO:0007669"/>
    <property type="project" value="TreeGrafter"/>
</dbReference>
<organism evidence="1 2">
    <name type="scientific">Candidatus Thermokryptus mobilis</name>
    <dbReference type="NCBI Taxonomy" id="1643428"/>
    <lineage>
        <taxon>Bacteria</taxon>
        <taxon>Pseudomonadati</taxon>
        <taxon>Candidatus Kryptoniota</taxon>
        <taxon>Candidatus Thermokryptus</taxon>
    </lineage>
</organism>
<protein>
    <submittedName>
        <fullName evidence="1">Transcriptional regulator, BadM/Rrf2 family</fullName>
    </submittedName>
</protein>
<dbReference type="PANTHER" id="PTHR33221:SF14">
    <property type="entry name" value="HTH-TYPE TRANSCRIPTIONAL REGULATOR AQ_268-RELATED"/>
    <property type="match status" value="1"/>
</dbReference>
<dbReference type="InterPro" id="IPR000944">
    <property type="entry name" value="Tscrpt_reg_Rrf2"/>
</dbReference>
<dbReference type="InterPro" id="IPR036390">
    <property type="entry name" value="WH_DNA-bd_sf"/>
</dbReference>
<evidence type="ECO:0000313" key="1">
    <source>
        <dbReference type="EMBL" id="CUU00643.1"/>
    </source>
</evidence>
<evidence type="ECO:0000313" key="2">
    <source>
        <dbReference type="Proteomes" id="UP000320623"/>
    </source>
</evidence>
<dbReference type="SUPFAM" id="SSF46785">
    <property type="entry name" value="Winged helix' DNA-binding domain"/>
    <property type="match status" value="1"/>
</dbReference>
<sequence>MPALLSKTTEYGIRAVLYIALNSSKYITTKEIAKELKIPKHFLAKVIQKLVRSKIIYSRRGRNGGFVLRKSPDKLKIIDVVLALEGDELFKKCVLGLPNCSDENPCSVHQNWSVIREQIKQMLSERTLKELLDGEVRI</sequence>
<dbReference type="AlphaFoldDB" id="A0A0S4MQI6"/>
<dbReference type="STRING" id="1643428.GCA_001442855_00032"/>
<dbReference type="NCBIfam" id="TIGR00738">
    <property type="entry name" value="rrf2_super"/>
    <property type="match status" value="1"/>
</dbReference>
<dbReference type="RefSeq" id="WP_140943857.1">
    <property type="nucleotide sequence ID" value="NZ_FAOO01000001.1"/>
</dbReference>
<reference evidence="2" key="1">
    <citation type="submission" date="2015-11" db="EMBL/GenBank/DDBJ databases">
        <authorList>
            <person name="Varghese N."/>
        </authorList>
    </citation>
    <scope>NUCLEOTIDE SEQUENCE [LARGE SCALE GENOMIC DNA]</scope>
</reference>
<keyword evidence="2" id="KW-1185">Reference proteome</keyword>